<dbReference type="Proteomes" id="UP001054945">
    <property type="component" value="Unassembled WGS sequence"/>
</dbReference>
<dbReference type="Gene3D" id="2.130.10.10">
    <property type="entry name" value="YVTN repeat-like/Quinoprotein amine dehydrogenase"/>
    <property type="match status" value="1"/>
</dbReference>
<evidence type="ECO:0000313" key="2">
    <source>
        <dbReference type="Proteomes" id="UP001054945"/>
    </source>
</evidence>
<dbReference type="SUPFAM" id="SSF69322">
    <property type="entry name" value="Tricorn protease domain 2"/>
    <property type="match status" value="1"/>
</dbReference>
<organism evidence="1 2">
    <name type="scientific">Caerostris extrusa</name>
    <name type="common">Bark spider</name>
    <name type="synonym">Caerostris bankana</name>
    <dbReference type="NCBI Taxonomy" id="172846"/>
    <lineage>
        <taxon>Eukaryota</taxon>
        <taxon>Metazoa</taxon>
        <taxon>Ecdysozoa</taxon>
        <taxon>Arthropoda</taxon>
        <taxon>Chelicerata</taxon>
        <taxon>Arachnida</taxon>
        <taxon>Araneae</taxon>
        <taxon>Araneomorphae</taxon>
        <taxon>Entelegynae</taxon>
        <taxon>Araneoidea</taxon>
        <taxon>Araneidae</taxon>
        <taxon>Caerostris</taxon>
    </lineage>
</organism>
<comment type="caution">
    <text evidence="1">The sequence shown here is derived from an EMBL/GenBank/DDBJ whole genome shotgun (WGS) entry which is preliminary data.</text>
</comment>
<keyword evidence="2" id="KW-1185">Reference proteome</keyword>
<gene>
    <name evidence="1" type="primary">AVEN_99676_1</name>
    <name evidence="1" type="ORF">CEXT_25801</name>
</gene>
<dbReference type="EMBL" id="BPLR01004257">
    <property type="protein sequence ID" value="GIX93492.1"/>
    <property type="molecule type" value="Genomic_DNA"/>
</dbReference>
<dbReference type="InterPro" id="IPR015943">
    <property type="entry name" value="WD40/YVTN_repeat-like_dom_sf"/>
</dbReference>
<evidence type="ECO:0000313" key="1">
    <source>
        <dbReference type="EMBL" id="GIX93492.1"/>
    </source>
</evidence>
<protein>
    <submittedName>
        <fullName evidence="1">WD_REPEATS_REGION domain-containing protein</fullName>
    </submittedName>
</protein>
<sequence length="160" mass="17450">MLFDFTSDGARILAATTARRLAVIDVERGEQVMSYDNCAFNGRDRAGLAVDPLCPNMAVCSCINGKGLTLFDLRMPLPLDFVYDLHTAVIRDITFIHSSWPFVRNQQGAVLSLSSDGVSKVTTLDGRYLHCFEVGHNANSIALTPETYGTGGEDGFSVRL</sequence>
<accession>A0AAV4PEH2</accession>
<name>A0AAV4PEH2_CAEEX</name>
<dbReference type="AlphaFoldDB" id="A0AAV4PEH2"/>
<proteinExistence type="predicted"/>
<reference evidence="1 2" key="1">
    <citation type="submission" date="2021-06" db="EMBL/GenBank/DDBJ databases">
        <title>Caerostris extrusa draft genome.</title>
        <authorList>
            <person name="Kono N."/>
            <person name="Arakawa K."/>
        </authorList>
    </citation>
    <scope>NUCLEOTIDE SEQUENCE [LARGE SCALE GENOMIC DNA]</scope>
</reference>